<dbReference type="PANTHER" id="PTHR46573:SF1">
    <property type="entry name" value="WD REPEAT, SAM AND U-BOX DOMAIN-CONTAINING PROTEIN 1"/>
    <property type="match status" value="1"/>
</dbReference>
<dbReference type="Gene3D" id="3.30.40.10">
    <property type="entry name" value="Zinc/RING finger domain, C3HC4 (zinc finger)"/>
    <property type="match status" value="1"/>
</dbReference>
<dbReference type="Pfam" id="PF04564">
    <property type="entry name" value="U-box"/>
    <property type="match status" value="1"/>
</dbReference>
<accession>G0TT28</accession>
<dbReference type="InterPro" id="IPR013083">
    <property type="entry name" value="Znf_RING/FYVE/PHD"/>
</dbReference>
<dbReference type="PROSITE" id="PS51698">
    <property type="entry name" value="U_BOX"/>
    <property type="match status" value="1"/>
</dbReference>
<gene>
    <name evidence="2" type="ORF">TVY486_0302960</name>
</gene>
<dbReference type="OMA" id="YHMEEAS"/>
<protein>
    <recommendedName>
        <fullName evidence="1">U-box domain-containing protein</fullName>
    </recommendedName>
</protein>
<dbReference type="EMBL" id="HE573019">
    <property type="protein sequence ID" value="CCC47109.1"/>
    <property type="molecule type" value="Genomic_DNA"/>
</dbReference>
<dbReference type="VEuPathDB" id="TriTrypDB:TvY486_0302960"/>
<dbReference type="GO" id="GO:0016567">
    <property type="term" value="P:protein ubiquitination"/>
    <property type="evidence" value="ECO:0007669"/>
    <property type="project" value="InterPro"/>
</dbReference>
<dbReference type="InterPro" id="IPR003613">
    <property type="entry name" value="Ubox_domain"/>
</dbReference>
<evidence type="ECO:0000313" key="2">
    <source>
        <dbReference type="EMBL" id="CCC47109.1"/>
    </source>
</evidence>
<dbReference type="AlphaFoldDB" id="G0TT28"/>
<feature type="domain" description="U-box" evidence="1">
    <location>
        <begin position="524"/>
        <end position="603"/>
    </location>
</feature>
<dbReference type="SUPFAM" id="SSF57850">
    <property type="entry name" value="RING/U-box"/>
    <property type="match status" value="1"/>
</dbReference>
<dbReference type="CDD" id="cd16664">
    <property type="entry name" value="RING-Ubox_PUB"/>
    <property type="match status" value="1"/>
</dbReference>
<sequence>MSAVKQLFDRLSSGPFLSTQEMIDWAERSDTVDPQPFFGDNLDEARHCVRFIADTLITKYMNNPNTTEVPLDHKTRACLIVSNFALYKPVRDSIFDLLAKLEAVFEESIKADAALPFNPELGRMTEHVAVLLIRVTSYKLKAANILEFTDGNVQFSVQLMLAVLLKEPAYEPALRCNCINIILGFTQPQAYFSSTSGVEDASCEDFTEKINSILKLMLRLNAVQVLDDVLSDQLDEAKQMNPVLHLATCSSMRCILNIFRFSSVNSTQWRQHILLSTTLLDHSVALYLQIQSIHLERGLAYPKPDVDLETLHGMSLGFKFASLSTFGMGSHTQETRLFFPYLHDLLHLPVGRTLHNPTSLKAVMRVYVDMFHLMANIDALGGDDGLPTDDLFPQLQSEELKKSVASFLREEVAPHGLAVVQAWFNGLRTVESDTLVERGTPTFAELEKIFSQVESEVAANRPPAPAPPPVYVPAAAPEPEKPLLADIPPIRTKRKKKKIPIEKAAEPILPAQRVKAIERDSTIGADPMLLCALTGNVMKKPVISPHGHTFDEEAILSWLQQNGSICPITGRPLEASELRPDKNVVKLIMRQVIAQTMSSRNQENEADLYDF</sequence>
<dbReference type="InterPro" id="IPR052085">
    <property type="entry name" value="WD-SAM-U-box"/>
</dbReference>
<dbReference type="InterPro" id="IPR045210">
    <property type="entry name" value="RING-Ubox_PUB"/>
</dbReference>
<organism evidence="2">
    <name type="scientific">Trypanosoma vivax (strain Y486)</name>
    <dbReference type="NCBI Taxonomy" id="1055687"/>
    <lineage>
        <taxon>Eukaryota</taxon>
        <taxon>Discoba</taxon>
        <taxon>Euglenozoa</taxon>
        <taxon>Kinetoplastea</taxon>
        <taxon>Metakinetoplastina</taxon>
        <taxon>Trypanosomatida</taxon>
        <taxon>Trypanosomatidae</taxon>
        <taxon>Trypanosoma</taxon>
        <taxon>Duttonella</taxon>
    </lineage>
</organism>
<dbReference type="SMART" id="SM00504">
    <property type="entry name" value="Ubox"/>
    <property type="match status" value="1"/>
</dbReference>
<dbReference type="GO" id="GO:0004842">
    <property type="term" value="F:ubiquitin-protein transferase activity"/>
    <property type="evidence" value="ECO:0007669"/>
    <property type="project" value="InterPro"/>
</dbReference>
<dbReference type="PANTHER" id="PTHR46573">
    <property type="entry name" value="WD REPEAT, SAM AND U-BOX DOMAIN-CONTAINING PROTEIN 1"/>
    <property type="match status" value="1"/>
</dbReference>
<reference evidence="2" key="1">
    <citation type="journal article" date="2012" name="Proc. Natl. Acad. Sci. U.S.A.">
        <title>Antigenic diversity is generated by distinct evolutionary mechanisms in African trypanosome species.</title>
        <authorList>
            <person name="Jackson A.P."/>
            <person name="Berry A."/>
            <person name="Aslett M."/>
            <person name="Allison H.C."/>
            <person name="Burton P."/>
            <person name="Vavrova-Anderson J."/>
            <person name="Brown R."/>
            <person name="Browne H."/>
            <person name="Corton N."/>
            <person name="Hauser H."/>
            <person name="Gamble J."/>
            <person name="Gilderthorp R."/>
            <person name="Marcello L."/>
            <person name="McQuillan J."/>
            <person name="Otto T.D."/>
            <person name="Quail M.A."/>
            <person name="Sanders M.J."/>
            <person name="van Tonder A."/>
            <person name="Ginger M.L."/>
            <person name="Field M.C."/>
            <person name="Barry J.D."/>
            <person name="Hertz-Fowler C."/>
            <person name="Berriman M."/>
        </authorList>
    </citation>
    <scope>NUCLEOTIDE SEQUENCE</scope>
    <source>
        <strain evidence="2">Y486</strain>
    </source>
</reference>
<name>G0TT28_TRYVY</name>
<proteinExistence type="predicted"/>
<evidence type="ECO:0000259" key="1">
    <source>
        <dbReference type="PROSITE" id="PS51698"/>
    </source>
</evidence>